<feature type="region of interest" description="Disordered" evidence="12">
    <location>
        <begin position="1"/>
        <end position="345"/>
    </location>
</feature>
<sequence>MSESQTATDDSFQDAEEQAYQEQIASADDDAGVLSVNSDKQESLADNLQSSPSKSKKKKNKKKKANSSVDSTATTGVPAAGKEDDKTSEAQQDLSEQTTHVLESKSVEQEQDQLPGGFPGKEDDETSHEFPAETSQKSAVKQELTPEEDQDQSLNDQTILSSTLEGPISESTQSMDIISDITEESRLLDDQINELNHRLNDNPTEEEQELVREPVTETAKEDSIPDQDPISPHHKGDSSIEPQSIATEHVTPSKPTPPELPKRDISNAPVLPPLPARDVSVSNEEVSSSSTSSPAPPPLPARKNSVSSQNTEPTSFLPPPLPPQLTAAQKQQHRPSVFQSWFQRPSVSQSKESISEKSIDYDENYDLLLSRFSENNEDLKNIDDISRDQINTSHMELRSTFAERVSAIAQNESTSNKSTSFIDTDNTELHGIDWPFWTQVVNDYPSVVKSEPAKLSKQLSGGIPSQVRGIVWQLVANSNTKEFNDVYQDLLTKESKFEKNIVKDLSRTSFMADYNIDQEAVHRIIKAYSILDTEVGYTQGMAFITVPLLMNLNEVETFALLHRLMYGYNIRSLYLPNMPGLLLKLYQFDRLVEDNLPKLHTHFKRQGVQSSMFASQWFLTFFAYKFPLEFVLRIFDIVITEGFESLLKFAIALVQKNEAKLLTLRFDDLIDFLKDQLFNSYLSNPISEDEDEDEDVSTGLANMFKKRHVTPITVDSYDVDSLVEDAMNVKIPPITLKRYEEEYVEIHRVEKERREEVEEIKSRNNQLRKEVRKLEASYTLLNREHVQIANEMINGRVKIATLEDENGELKEHNESLKERVRSLQNPAAGDDVPVPVNLEEDLKKTMQRNLEVMSKNQELEDQLLTMMVEIDRLRAENESLKESAAAKAIADSEHRPSKGWTPKIFGNK</sequence>
<feature type="region of interest" description="Disordered" evidence="12">
    <location>
        <begin position="885"/>
        <end position="908"/>
    </location>
</feature>
<comment type="similarity">
    <text evidence="9">Belongs to the GYP5 family.</text>
</comment>
<dbReference type="EMBL" id="JAEUBG010004327">
    <property type="protein sequence ID" value="KAH3681681.1"/>
    <property type="molecule type" value="Genomic_DNA"/>
</dbReference>
<dbReference type="InterPro" id="IPR035969">
    <property type="entry name" value="Rab-GAP_TBC_sf"/>
</dbReference>
<dbReference type="AlphaFoldDB" id="A0A9P8TKI5"/>
<evidence type="ECO:0000256" key="8">
    <source>
        <dbReference type="ARBA" id="ARBA00023054"/>
    </source>
</evidence>
<feature type="domain" description="Rab-GAP TBC" evidence="13">
    <location>
        <begin position="462"/>
        <end position="642"/>
    </location>
</feature>
<evidence type="ECO:0000256" key="2">
    <source>
        <dbReference type="ARBA" id="ARBA00022448"/>
    </source>
</evidence>
<keyword evidence="3" id="KW-0343">GTPase activation</keyword>
<evidence type="ECO:0000256" key="1">
    <source>
        <dbReference type="ARBA" id="ARBA00004496"/>
    </source>
</evidence>
<dbReference type="FunFam" id="1.10.472.80:FF:000044">
    <property type="entry name" value="GTPase-activating protein GYP5"/>
    <property type="match status" value="1"/>
</dbReference>
<evidence type="ECO:0000256" key="6">
    <source>
        <dbReference type="ARBA" id="ARBA00022892"/>
    </source>
</evidence>
<feature type="compositionally biased region" description="Polar residues" evidence="12">
    <location>
        <begin position="152"/>
        <end position="176"/>
    </location>
</feature>
<evidence type="ECO:0000259" key="13">
    <source>
        <dbReference type="PROSITE" id="PS50086"/>
    </source>
</evidence>
<keyword evidence="5" id="KW-0963">Cytoplasm</keyword>
<reference evidence="14" key="2">
    <citation type="submission" date="2021-01" db="EMBL/GenBank/DDBJ databases">
        <authorList>
            <person name="Schikora-Tamarit M.A."/>
        </authorList>
    </citation>
    <scope>NUCLEOTIDE SEQUENCE</scope>
    <source>
        <strain evidence="14">CBS2887</strain>
    </source>
</reference>
<dbReference type="FunFam" id="1.10.10.750:FF:000003">
    <property type="entry name" value="GTPase activating protein (Evi5)"/>
    <property type="match status" value="1"/>
</dbReference>
<dbReference type="PANTHER" id="PTHR47219">
    <property type="entry name" value="RAB GTPASE-ACTIVATING PROTEIN 1-LIKE"/>
    <property type="match status" value="1"/>
</dbReference>
<dbReference type="GO" id="GO:0005737">
    <property type="term" value="C:cytoplasm"/>
    <property type="evidence" value="ECO:0007669"/>
    <property type="project" value="UniProtKB-SubCell"/>
</dbReference>
<evidence type="ECO:0000256" key="7">
    <source>
        <dbReference type="ARBA" id="ARBA00022927"/>
    </source>
</evidence>
<reference evidence="14" key="1">
    <citation type="journal article" date="2021" name="Open Biol.">
        <title>Shared evolutionary footprints suggest mitochondrial oxidative damage underlies multiple complex I losses in fungi.</title>
        <authorList>
            <person name="Schikora-Tamarit M.A."/>
            <person name="Marcet-Houben M."/>
            <person name="Nosek J."/>
            <person name="Gabaldon T."/>
        </authorList>
    </citation>
    <scope>NUCLEOTIDE SEQUENCE</scope>
    <source>
        <strain evidence="14">CBS2887</strain>
    </source>
</reference>
<dbReference type="GO" id="GO:0030427">
    <property type="term" value="C:site of polarized growth"/>
    <property type="evidence" value="ECO:0007669"/>
    <property type="project" value="UniProtKB-ARBA"/>
</dbReference>
<evidence type="ECO:0000313" key="14">
    <source>
        <dbReference type="EMBL" id="KAH3681681.1"/>
    </source>
</evidence>
<dbReference type="Gene3D" id="1.10.8.270">
    <property type="entry name" value="putative rabgap domain of human tbc1 domain family member 14 like domains"/>
    <property type="match status" value="1"/>
</dbReference>
<dbReference type="Gene3D" id="1.10.472.80">
    <property type="entry name" value="Ypt/Rab-GAP domain of gyp1p, domain 3"/>
    <property type="match status" value="1"/>
</dbReference>
<dbReference type="Pfam" id="PF23436">
    <property type="entry name" value="RabGap-TBC_2"/>
    <property type="match status" value="1"/>
</dbReference>
<dbReference type="GO" id="GO:0005096">
    <property type="term" value="F:GTPase activator activity"/>
    <property type="evidence" value="ECO:0007669"/>
    <property type="project" value="UniProtKB-KW"/>
</dbReference>
<feature type="coiled-coil region" evidence="11">
    <location>
        <begin position="746"/>
        <end position="883"/>
    </location>
</feature>
<feature type="compositionally biased region" description="Basic and acidic residues" evidence="12">
    <location>
        <begin position="183"/>
        <end position="200"/>
    </location>
</feature>
<feature type="compositionally biased region" description="Basic and acidic residues" evidence="12">
    <location>
        <begin position="209"/>
        <end position="223"/>
    </location>
</feature>
<protein>
    <recommendedName>
        <fullName evidence="10">GTPase-activating protein GYP5</fullName>
    </recommendedName>
</protein>
<dbReference type="GO" id="GO:0015031">
    <property type="term" value="P:protein transport"/>
    <property type="evidence" value="ECO:0007669"/>
    <property type="project" value="UniProtKB-KW"/>
</dbReference>
<keyword evidence="15" id="KW-1185">Reference proteome</keyword>
<dbReference type="SUPFAM" id="SSF47923">
    <property type="entry name" value="Ypt/Rab-GAP domain of gyp1p"/>
    <property type="match status" value="2"/>
</dbReference>
<keyword evidence="6" id="KW-0931">ER-Golgi transport</keyword>
<feature type="compositionally biased region" description="Basic residues" evidence="12">
    <location>
        <begin position="54"/>
        <end position="65"/>
    </location>
</feature>
<feature type="compositionally biased region" description="Polar residues" evidence="12">
    <location>
        <begin position="1"/>
        <end position="10"/>
    </location>
</feature>
<dbReference type="SMART" id="SM00164">
    <property type="entry name" value="TBC"/>
    <property type="match status" value="1"/>
</dbReference>
<gene>
    <name evidence="14" type="ORF">WICPIJ_007350</name>
</gene>
<evidence type="ECO:0000256" key="5">
    <source>
        <dbReference type="ARBA" id="ARBA00022490"/>
    </source>
</evidence>
<evidence type="ECO:0000313" key="15">
    <source>
        <dbReference type="Proteomes" id="UP000774326"/>
    </source>
</evidence>
<dbReference type="OrthoDB" id="295078at2759"/>
<comment type="subcellular location">
    <subcellularLocation>
        <location evidence="1">Cytoplasm</location>
    </subcellularLocation>
</comment>
<evidence type="ECO:0000256" key="3">
    <source>
        <dbReference type="ARBA" id="ARBA00022468"/>
    </source>
</evidence>
<dbReference type="PANTHER" id="PTHR47219:SF9">
    <property type="entry name" value="GTPASE ACTIVATING PROTEIN AND CENTROSOME-ASSOCIATED, ISOFORM B"/>
    <property type="match status" value="1"/>
</dbReference>
<dbReference type="Gene3D" id="1.10.10.750">
    <property type="entry name" value="Ypt/Rab-GAP domain of gyp1p, domain 1"/>
    <property type="match status" value="1"/>
</dbReference>
<dbReference type="InterPro" id="IPR050302">
    <property type="entry name" value="Rab_GAP_TBC_domain"/>
</dbReference>
<dbReference type="GO" id="GO:0006887">
    <property type="term" value="P:exocytosis"/>
    <property type="evidence" value="ECO:0007669"/>
    <property type="project" value="UniProtKB-KW"/>
</dbReference>
<evidence type="ECO:0000256" key="9">
    <source>
        <dbReference type="ARBA" id="ARBA00061661"/>
    </source>
</evidence>
<name>A0A9P8TKI5_WICPI</name>
<evidence type="ECO:0000256" key="12">
    <source>
        <dbReference type="SAM" id="MobiDB-lite"/>
    </source>
</evidence>
<dbReference type="Proteomes" id="UP000774326">
    <property type="component" value="Unassembled WGS sequence"/>
</dbReference>
<evidence type="ECO:0000256" key="11">
    <source>
        <dbReference type="SAM" id="Coils"/>
    </source>
</evidence>
<proteinExistence type="inferred from homology"/>
<comment type="caution">
    <text evidence="14">The sequence shown here is derived from an EMBL/GenBank/DDBJ whole genome shotgun (WGS) entry which is preliminary data.</text>
</comment>
<dbReference type="PROSITE" id="PS50086">
    <property type="entry name" value="TBC_RABGAP"/>
    <property type="match status" value="1"/>
</dbReference>
<dbReference type="GO" id="GO:0031267">
    <property type="term" value="F:small GTPase binding"/>
    <property type="evidence" value="ECO:0007669"/>
    <property type="project" value="TreeGrafter"/>
</dbReference>
<evidence type="ECO:0000256" key="4">
    <source>
        <dbReference type="ARBA" id="ARBA00022483"/>
    </source>
</evidence>
<feature type="compositionally biased region" description="Polar residues" evidence="12">
    <location>
        <begin position="304"/>
        <end position="314"/>
    </location>
</feature>
<accession>A0A9P8TKI5</accession>
<feature type="compositionally biased region" description="Low complexity" evidence="12">
    <location>
        <begin position="279"/>
        <end position="293"/>
    </location>
</feature>
<dbReference type="InterPro" id="IPR000195">
    <property type="entry name" value="Rab-GAP-TBC_dom"/>
</dbReference>
<keyword evidence="8 11" id="KW-0175">Coiled coil</keyword>
<keyword evidence="4" id="KW-0268">Exocytosis</keyword>
<keyword evidence="7" id="KW-0653">Protein transport</keyword>
<keyword evidence="2" id="KW-0813">Transport</keyword>
<feature type="compositionally biased region" description="Polar residues" evidence="12">
    <location>
        <begin position="89"/>
        <end position="101"/>
    </location>
</feature>
<evidence type="ECO:0000256" key="10">
    <source>
        <dbReference type="ARBA" id="ARBA00072088"/>
    </source>
</evidence>
<organism evidence="14 15">
    <name type="scientific">Wickerhamomyces pijperi</name>
    <name type="common">Yeast</name>
    <name type="synonym">Pichia pijperi</name>
    <dbReference type="NCBI Taxonomy" id="599730"/>
    <lineage>
        <taxon>Eukaryota</taxon>
        <taxon>Fungi</taxon>
        <taxon>Dikarya</taxon>
        <taxon>Ascomycota</taxon>
        <taxon>Saccharomycotina</taxon>
        <taxon>Saccharomycetes</taxon>
        <taxon>Phaffomycetales</taxon>
        <taxon>Wickerhamomycetaceae</taxon>
        <taxon>Wickerhamomyces</taxon>
    </lineage>
</organism>